<evidence type="ECO:0000313" key="8">
    <source>
        <dbReference type="EMBL" id="TDM07669.1"/>
    </source>
</evidence>
<dbReference type="RefSeq" id="WP_133444183.1">
    <property type="nucleotide sequence ID" value="NZ_SCWB01000013.1"/>
</dbReference>
<dbReference type="PROSITE" id="PS51257">
    <property type="entry name" value="PROKAR_LIPOPROTEIN"/>
    <property type="match status" value="1"/>
</dbReference>
<keyword evidence="3 5" id="KW-0732">Signal</keyword>
<dbReference type="AlphaFoldDB" id="A0A4R6BTR5"/>
<organism evidence="8 9">
    <name type="scientific">Macrococcus lamae</name>
    <dbReference type="NCBI Taxonomy" id="198484"/>
    <lineage>
        <taxon>Bacteria</taxon>
        <taxon>Bacillati</taxon>
        <taxon>Bacillota</taxon>
        <taxon>Bacilli</taxon>
        <taxon>Bacillales</taxon>
        <taxon>Staphylococcaceae</taxon>
        <taxon>Macrococcus</taxon>
    </lineage>
</organism>
<comment type="similarity">
    <text evidence="2 4">Belongs to the bacterial solute-binding protein 3 family.</text>
</comment>
<evidence type="ECO:0000313" key="9">
    <source>
        <dbReference type="Proteomes" id="UP000294802"/>
    </source>
</evidence>
<dbReference type="PANTHER" id="PTHR35936">
    <property type="entry name" value="MEMBRANE-BOUND LYTIC MUREIN TRANSGLYCOSYLASE F"/>
    <property type="match status" value="1"/>
</dbReference>
<dbReference type="SMART" id="SM00079">
    <property type="entry name" value="PBPe"/>
    <property type="match status" value="1"/>
</dbReference>
<keyword evidence="9" id="KW-1185">Reference proteome</keyword>
<sequence length="259" mass="28870">MKKFLWILAAMIFVLAACGQNNDNSKKDSAKKEKVLTIGTEGTYAPFSYHDKQDKLTGYDVEVAEAVAKEAGYKVKFVETQWDSMFSGLNSGRFTTVANQVGINDERKAKYKFSEPYTYTSAVLVTRKGNDDIKSFDDVKGKKLAQTLTSNYGKIAKDHGAEITQVEGFNQSMELVLSNRVEGTFNEKLSVLDYLKQKKSADVKVIEGDAEKSESAFVFTKKTDQSVIDDINKALKTLKDNGELSKISKKWFGDDVSKP</sequence>
<dbReference type="SMART" id="SM00062">
    <property type="entry name" value="PBPb"/>
    <property type="match status" value="1"/>
</dbReference>
<dbReference type="Gene3D" id="3.40.190.10">
    <property type="entry name" value="Periplasmic binding protein-like II"/>
    <property type="match status" value="2"/>
</dbReference>
<reference evidence="8 9" key="1">
    <citation type="submission" date="2019-01" db="EMBL/GenBank/DDBJ databases">
        <title>Draft genome sequences of the type strains of six Macrococcus species.</title>
        <authorList>
            <person name="Mazhar S."/>
            <person name="Altermann E."/>
            <person name="Hill C."/>
            <person name="Mcauliffe O."/>
        </authorList>
    </citation>
    <scope>NUCLEOTIDE SEQUENCE [LARGE SCALE GENOMIC DNA]</scope>
    <source>
        <strain evidence="8 9">CCM4815</strain>
    </source>
</reference>
<evidence type="ECO:0000256" key="4">
    <source>
        <dbReference type="RuleBase" id="RU003744"/>
    </source>
</evidence>
<dbReference type="PROSITE" id="PS01039">
    <property type="entry name" value="SBP_BACTERIAL_3"/>
    <property type="match status" value="1"/>
</dbReference>
<dbReference type="PANTHER" id="PTHR35936:SF34">
    <property type="entry name" value="ABC TRANSPORTER EXTRACELLULAR-BINDING PROTEIN YCKB-RELATED"/>
    <property type="match status" value="1"/>
</dbReference>
<evidence type="ECO:0000259" key="7">
    <source>
        <dbReference type="SMART" id="SM00079"/>
    </source>
</evidence>
<feature type="chain" id="PRO_5039224989" evidence="5">
    <location>
        <begin position="20"/>
        <end position="259"/>
    </location>
</feature>
<gene>
    <name evidence="8" type="ORF">ERX29_07965</name>
</gene>
<evidence type="ECO:0000256" key="2">
    <source>
        <dbReference type="ARBA" id="ARBA00010333"/>
    </source>
</evidence>
<dbReference type="GO" id="GO:0015276">
    <property type="term" value="F:ligand-gated monoatomic ion channel activity"/>
    <property type="evidence" value="ECO:0007669"/>
    <property type="project" value="InterPro"/>
</dbReference>
<feature type="domain" description="Ionotropic glutamate receptor C-terminal" evidence="7">
    <location>
        <begin position="35"/>
        <end position="254"/>
    </location>
</feature>
<comment type="subcellular location">
    <subcellularLocation>
        <location evidence="1">Cell envelope</location>
    </subcellularLocation>
</comment>
<dbReference type="GO" id="GO:0030313">
    <property type="term" value="C:cell envelope"/>
    <property type="evidence" value="ECO:0007669"/>
    <property type="project" value="UniProtKB-SubCell"/>
</dbReference>
<dbReference type="CDD" id="cd13711">
    <property type="entry name" value="PBP2_Ngo0372_TcyA"/>
    <property type="match status" value="1"/>
</dbReference>
<accession>A0A4R6BTR5</accession>
<dbReference type="InterPro" id="IPR018313">
    <property type="entry name" value="SBP_3_CS"/>
</dbReference>
<evidence type="ECO:0000259" key="6">
    <source>
        <dbReference type="SMART" id="SM00062"/>
    </source>
</evidence>
<dbReference type="Proteomes" id="UP000294802">
    <property type="component" value="Unassembled WGS sequence"/>
</dbReference>
<dbReference type="InterPro" id="IPR001320">
    <property type="entry name" value="Iontro_rcpt_C"/>
</dbReference>
<dbReference type="GO" id="GO:0016020">
    <property type="term" value="C:membrane"/>
    <property type="evidence" value="ECO:0007669"/>
    <property type="project" value="InterPro"/>
</dbReference>
<proteinExistence type="inferred from homology"/>
<evidence type="ECO:0000256" key="1">
    <source>
        <dbReference type="ARBA" id="ARBA00004196"/>
    </source>
</evidence>
<feature type="signal peptide" evidence="5">
    <location>
        <begin position="1"/>
        <end position="19"/>
    </location>
</feature>
<dbReference type="EMBL" id="SCWB01000013">
    <property type="protein sequence ID" value="TDM07669.1"/>
    <property type="molecule type" value="Genomic_DNA"/>
</dbReference>
<dbReference type="SUPFAM" id="SSF53850">
    <property type="entry name" value="Periplasmic binding protein-like II"/>
    <property type="match status" value="1"/>
</dbReference>
<evidence type="ECO:0000256" key="3">
    <source>
        <dbReference type="ARBA" id="ARBA00022729"/>
    </source>
</evidence>
<comment type="caution">
    <text evidence="8">The sequence shown here is derived from an EMBL/GenBank/DDBJ whole genome shotgun (WGS) entry which is preliminary data.</text>
</comment>
<dbReference type="InterPro" id="IPR001638">
    <property type="entry name" value="Solute-binding_3/MltF_N"/>
</dbReference>
<evidence type="ECO:0000256" key="5">
    <source>
        <dbReference type="SAM" id="SignalP"/>
    </source>
</evidence>
<protein>
    <submittedName>
        <fullName evidence="8">Amino acid ABC transporter substrate-binding protein</fullName>
    </submittedName>
</protein>
<feature type="domain" description="Solute-binding protein family 3/N-terminal" evidence="6">
    <location>
        <begin position="35"/>
        <end position="255"/>
    </location>
</feature>
<name>A0A4R6BTR5_9STAP</name>
<dbReference type="OrthoDB" id="8613538at2"/>
<dbReference type="Pfam" id="PF00497">
    <property type="entry name" value="SBP_bac_3"/>
    <property type="match status" value="1"/>
</dbReference>